<organism evidence="1 2">
    <name type="scientific">Trichomalopsis sarcophagae</name>
    <dbReference type="NCBI Taxonomy" id="543379"/>
    <lineage>
        <taxon>Eukaryota</taxon>
        <taxon>Metazoa</taxon>
        <taxon>Ecdysozoa</taxon>
        <taxon>Arthropoda</taxon>
        <taxon>Hexapoda</taxon>
        <taxon>Insecta</taxon>
        <taxon>Pterygota</taxon>
        <taxon>Neoptera</taxon>
        <taxon>Endopterygota</taxon>
        <taxon>Hymenoptera</taxon>
        <taxon>Apocrita</taxon>
        <taxon>Proctotrupomorpha</taxon>
        <taxon>Chalcidoidea</taxon>
        <taxon>Pteromalidae</taxon>
        <taxon>Pteromalinae</taxon>
        <taxon>Trichomalopsis</taxon>
    </lineage>
</organism>
<dbReference type="EMBL" id="NNAY01003736">
    <property type="protein sequence ID" value="OXU18923.1"/>
    <property type="molecule type" value="Genomic_DNA"/>
</dbReference>
<evidence type="ECO:0000313" key="2">
    <source>
        <dbReference type="Proteomes" id="UP000215335"/>
    </source>
</evidence>
<comment type="caution">
    <text evidence="1">The sequence shown here is derived from an EMBL/GenBank/DDBJ whole genome shotgun (WGS) entry which is preliminary data.</text>
</comment>
<evidence type="ECO:0000313" key="1">
    <source>
        <dbReference type="EMBL" id="OXU18923.1"/>
    </source>
</evidence>
<reference evidence="1 2" key="1">
    <citation type="journal article" date="2017" name="Curr. Biol.">
        <title>The Evolution of Venom by Co-option of Single-Copy Genes.</title>
        <authorList>
            <person name="Martinson E.O."/>
            <person name="Mrinalini"/>
            <person name="Kelkar Y.D."/>
            <person name="Chang C.H."/>
            <person name="Werren J.H."/>
        </authorList>
    </citation>
    <scope>NUCLEOTIDE SEQUENCE [LARGE SCALE GENOMIC DNA]</scope>
    <source>
        <strain evidence="1 2">Alberta</strain>
        <tissue evidence="1">Whole body</tissue>
    </source>
</reference>
<protein>
    <submittedName>
        <fullName evidence="1">Uncharacterized protein</fullName>
    </submittedName>
</protein>
<dbReference type="Proteomes" id="UP000215335">
    <property type="component" value="Unassembled WGS sequence"/>
</dbReference>
<keyword evidence="2" id="KW-1185">Reference proteome</keyword>
<proteinExistence type="predicted"/>
<accession>A0A232EKP3</accession>
<gene>
    <name evidence="1" type="ORF">TSAR_016476</name>
</gene>
<sequence length="227" mass="26626">METMRARDLKTLLIRENKFRKSARAAPISIRRPLINENNPTQQNETLRTNAKYKPLFCILPWQGIDKEKDEAFFQHFAEFGKMVYYETIRDKIGRLSYGNNKYNTHYNTEHMATDSHECSILQNKIRKFVDLTDYTMQPVLPRYAGTAENTSSKAMSFKLNIPFSDHYPLFISIDKLKILKDNKDLTCINYGRLVKIARRVEWNSVLQINDSNQAINELIVLKKQLI</sequence>
<name>A0A232EKP3_9HYME</name>
<dbReference type="AlphaFoldDB" id="A0A232EKP3"/>